<dbReference type="HOGENOM" id="CLU_1488879_0_0_1"/>
<sequence>MKVLKMGDIKLNPMYSGNRAKLLFKEGNSVESTTCGPLLERHHRSRCVYFPGNHGVCLVRCNASSVVGRCIGRHHCHSPRTLHPLYLTGIGDNLGARRAVDHKKLIPMDASLVGMDFIGIVCTSATWPPKWRALSSGPTFSMFDGDIVLETSVCINGNTRVCFEQDFATRARRALRMTDYL</sequence>
<organism evidence="2">
    <name type="scientific">Coccidioides posadasii (strain RMSCC 757 / Silveira)</name>
    <name type="common">Valley fever fungus</name>
    <dbReference type="NCBI Taxonomy" id="443226"/>
    <lineage>
        <taxon>Eukaryota</taxon>
        <taxon>Fungi</taxon>
        <taxon>Dikarya</taxon>
        <taxon>Ascomycota</taxon>
        <taxon>Pezizomycotina</taxon>
        <taxon>Eurotiomycetes</taxon>
        <taxon>Eurotiomycetidae</taxon>
        <taxon>Onygenales</taxon>
        <taxon>Onygenaceae</taxon>
        <taxon>Coccidioides</taxon>
    </lineage>
</organism>
<dbReference type="AlphaFoldDB" id="E9D467"/>
<dbReference type="VEuPathDB" id="FungiDB:CPSG_04406"/>
<protein>
    <submittedName>
        <fullName evidence="1">Uncharacterized protein</fullName>
    </submittedName>
</protein>
<reference evidence="2" key="1">
    <citation type="journal article" date="2010" name="Genome Res.">
        <title>Population genomic sequencing of Coccidioides fungi reveals recent hybridization and transposon control.</title>
        <authorList>
            <person name="Neafsey D.E."/>
            <person name="Barker B.M."/>
            <person name="Sharpton T.J."/>
            <person name="Stajich J.E."/>
            <person name="Park D.J."/>
            <person name="Whiston E."/>
            <person name="Hung C.-Y."/>
            <person name="McMahan C."/>
            <person name="White J."/>
            <person name="Sykes S."/>
            <person name="Heiman D."/>
            <person name="Young S."/>
            <person name="Zeng Q."/>
            <person name="Abouelleil A."/>
            <person name="Aftuck L."/>
            <person name="Bessette D."/>
            <person name="Brown A."/>
            <person name="FitzGerald M."/>
            <person name="Lui A."/>
            <person name="Macdonald J.P."/>
            <person name="Priest M."/>
            <person name="Orbach M.J."/>
            <person name="Galgiani J.N."/>
            <person name="Kirkland T.N."/>
            <person name="Cole G.T."/>
            <person name="Birren B.W."/>
            <person name="Henn M.R."/>
            <person name="Taylor J.W."/>
            <person name="Rounsley S.D."/>
        </authorList>
    </citation>
    <scope>NUCLEOTIDE SEQUENCE [LARGE SCALE GENOMIC DNA]</scope>
    <source>
        <strain evidence="2">RMSCC 757 / Silveira</strain>
    </source>
</reference>
<name>E9D467_COCPS</name>
<dbReference type="EMBL" id="GL636491">
    <property type="protein sequence ID" value="EFW18860.1"/>
    <property type="molecule type" value="Genomic_DNA"/>
</dbReference>
<reference evidence="2" key="2">
    <citation type="submission" date="2010-03" db="EMBL/GenBank/DDBJ databases">
        <title>The genome sequence of Coccidioides posadasii strain Silveira.</title>
        <authorList>
            <consortium name="The Broad Institute Genome Sequencing Center for Infectious Disease"/>
            <person name="Neafsey D."/>
            <person name="Orbach M."/>
            <person name="Henn M.R."/>
            <person name="Cole G.T."/>
            <person name="Galgiani J."/>
            <person name="Gardner M.J."/>
            <person name="Kirkland T.N."/>
            <person name="Taylor J.W."/>
            <person name="Young S.K."/>
            <person name="Zeng Q."/>
            <person name="Koehrsen M."/>
            <person name="Alvarado L."/>
            <person name="Berlin A."/>
            <person name="Borenstein D."/>
            <person name="Chapman S.B."/>
            <person name="Chen Z."/>
            <person name="Engels R."/>
            <person name="Freedman E."/>
            <person name="Gellesch M."/>
            <person name="Goldberg J."/>
            <person name="Griggs A."/>
            <person name="Gujja S."/>
            <person name="Heilman E."/>
            <person name="Heiman D."/>
            <person name="Howarth C."/>
            <person name="Jen D."/>
            <person name="Larson L."/>
            <person name="Mehta T."/>
            <person name="Neiman D."/>
            <person name="Park D."/>
            <person name="Pearson M."/>
            <person name="Richards J."/>
            <person name="Roberts A."/>
            <person name="Saif S."/>
            <person name="Shea T."/>
            <person name="Shenoy N."/>
            <person name="Sisk P."/>
            <person name="Stolte C."/>
            <person name="Sykes S."/>
            <person name="Walk T."/>
            <person name="White J."/>
            <person name="Yandava C."/>
            <person name="Haas B."/>
            <person name="Nusbaum C."/>
            <person name="Birren B."/>
        </authorList>
    </citation>
    <scope>NUCLEOTIDE SEQUENCE [LARGE SCALE GENOMIC DNA]</scope>
    <source>
        <strain evidence="2">RMSCC 757 / Silveira</strain>
    </source>
</reference>
<proteinExistence type="predicted"/>
<keyword evidence="2" id="KW-1185">Reference proteome</keyword>
<dbReference type="Proteomes" id="UP000002497">
    <property type="component" value="Unassembled WGS sequence"/>
</dbReference>
<evidence type="ECO:0000313" key="1">
    <source>
        <dbReference type="EMBL" id="EFW18860.1"/>
    </source>
</evidence>
<accession>E9D467</accession>
<evidence type="ECO:0000313" key="2">
    <source>
        <dbReference type="Proteomes" id="UP000002497"/>
    </source>
</evidence>
<gene>
    <name evidence="1" type="ORF">CPSG_04406</name>
</gene>